<evidence type="ECO:0000313" key="2">
    <source>
        <dbReference type="Proteomes" id="UP000053342"/>
    </source>
</evidence>
<dbReference type="STRING" id="215243.A0A0D2BQU2"/>
<name>A0A0D2BQU2_9EURO</name>
<dbReference type="GeneID" id="27360518"/>
<proteinExistence type="predicted"/>
<gene>
    <name evidence="1" type="ORF">PV06_08444</name>
</gene>
<dbReference type="RefSeq" id="XP_016260088.1">
    <property type="nucleotide sequence ID" value="XM_016409780.1"/>
</dbReference>
<dbReference type="Proteomes" id="UP000053342">
    <property type="component" value="Unassembled WGS sequence"/>
</dbReference>
<dbReference type="VEuPathDB" id="FungiDB:PV06_08444"/>
<reference evidence="1 2" key="1">
    <citation type="submission" date="2015-01" db="EMBL/GenBank/DDBJ databases">
        <title>The Genome Sequence of Exophiala oligosperma CBS72588.</title>
        <authorList>
            <consortium name="The Broad Institute Genomics Platform"/>
            <person name="Cuomo C."/>
            <person name="de Hoog S."/>
            <person name="Gorbushina A."/>
            <person name="Stielow B."/>
            <person name="Teixiera M."/>
            <person name="Abouelleil A."/>
            <person name="Chapman S.B."/>
            <person name="Priest M."/>
            <person name="Young S.K."/>
            <person name="Wortman J."/>
            <person name="Nusbaum C."/>
            <person name="Birren B."/>
        </authorList>
    </citation>
    <scope>NUCLEOTIDE SEQUENCE [LARGE SCALE GENOMIC DNA]</scope>
    <source>
        <strain evidence="1 2">CBS 72588</strain>
    </source>
</reference>
<dbReference type="OrthoDB" id="5305306at2759"/>
<dbReference type="AlphaFoldDB" id="A0A0D2BQU2"/>
<keyword evidence="2" id="KW-1185">Reference proteome</keyword>
<dbReference type="EMBL" id="KN847339">
    <property type="protein sequence ID" value="KIW39872.1"/>
    <property type="molecule type" value="Genomic_DNA"/>
</dbReference>
<sequence>MPGLLIMEPSCSRMTTKPSQQSTDAQIHMDNGNQQAHADSQMQLMVMPSHTASKTWKSHHILEKEEYERVRQRVRHIAPEHFKQQARPNGDPSTIFPQNGSEWTQHKAEITALAAEDREKNARILRDQLSAWKHIPKGQRKIVSKFGEQGKIFTDGMSPVLAVPTIWSAEYAGIVADWPLPAELKWNGDNRESKLARTKVGRFLPPPRAPSQSTVAWHDQSFLIPVPLDQTGPVYTSGPSPSEVYVNNVNMDEDPAFEEKGQVYLHLADLGNDLAQKKTAENQPGLMIVKEDDCEQQAMSDIFSQCEGVTPMMESVEVGIHLKGDGYTEPLDLEEFPPLGTSRYGAKPRM</sequence>
<protein>
    <submittedName>
        <fullName evidence="1">Uncharacterized protein</fullName>
    </submittedName>
</protein>
<organism evidence="1 2">
    <name type="scientific">Exophiala oligosperma</name>
    <dbReference type="NCBI Taxonomy" id="215243"/>
    <lineage>
        <taxon>Eukaryota</taxon>
        <taxon>Fungi</taxon>
        <taxon>Dikarya</taxon>
        <taxon>Ascomycota</taxon>
        <taxon>Pezizomycotina</taxon>
        <taxon>Eurotiomycetes</taxon>
        <taxon>Chaetothyriomycetidae</taxon>
        <taxon>Chaetothyriales</taxon>
        <taxon>Herpotrichiellaceae</taxon>
        <taxon>Exophiala</taxon>
    </lineage>
</organism>
<accession>A0A0D2BQU2</accession>
<dbReference type="HOGENOM" id="CLU_068087_0_0_1"/>
<evidence type="ECO:0000313" key="1">
    <source>
        <dbReference type="EMBL" id="KIW39872.1"/>
    </source>
</evidence>